<protein>
    <submittedName>
        <fullName evidence="1">Uncharacterized protein</fullName>
    </submittedName>
</protein>
<reference evidence="1" key="2">
    <citation type="journal article" date="2015" name="Fish Shellfish Immunol.">
        <title>Early steps in the European eel (Anguilla anguilla)-Vibrio vulnificus interaction in the gills: Role of the RtxA13 toxin.</title>
        <authorList>
            <person name="Callol A."/>
            <person name="Pajuelo D."/>
            <person name="Ebbesson L."/>
            <person name="Teles M."/>
            <person name="MacKenzie S."/>
            <person name="Amaro C."/>
        </authorList>
    </citation>
    <scope>NUCLEOTIDE SEQUENCE</scope>
</reference>
<organism evidence="1">
    <name type="scientific">Anguilla anguilla</name>
    <name type="common">European freshwater eel</name>
    <name type="synonym">Muraena anguilla</name>
    <dbReference type="NCBI Taxonomy" id="7936"/>
    <lineage>
        <taxon>Eukaryota</taxon>
        <taxon>Metazoa</taxon>
        <taxon>Chordata</taxon>
        <taxon>Craniata</taxon>
        <taxon>Vertebrata</taxon>
        <taxon>Euteleostomi</taxon>
        <taxon>Actinopterygii</taxon>
        <taxon>Neopterygii</taxon>
        <taxon>Teleostei</taxon>
        <taxon>Anguilliformes</taxon>
        <taxon>Anguillidae</taxon>
        <taxon>Anguilla</taxon>
    </lineage>
</organism>
<name>A0A0E9PQC8_ANGAN</name>
<proteinExistence type="predicted"/>
<sequence>MHFIIPTIYYAHAVYAHVTWTQELPS</sequence>
<accession>A0A0E9PQC8</accession>
<dbReference type="EMBL" id="GBXM01102085">
    <property type="protein sequence ID" value="JAH06492.1"/>
    <property type="molecule type" value="Transcribed_RNA"/>
</dbReference>
<reference evidence="1" key="1">
    <citation type="submission" date="2014-11" db="EMBL/GenBank/DDBJ databases">
        <authorList>
            <person name="Amaro Gonzalez C."/>
        </authorList>
    </citation>
    <scope>NUCLEOTIDE SEQUENCE</scope>
</reference>
<evidence type="ECO:0000313" key="1">
    <source>
        <dbReference type="EMBL" id="JAH06492.1"/>
    </source>
</evidence>
<dbReference type="AlphaFoldDB" id="A0A0E9PQC8"/>